<gene>
    <name evidence="3" type="ORF">PGLA2088_LOCUS25891</name>
</gene>
<feature type="transmembrane region" description="Helical" evidence="2">
    <location>
        <begin position="77"/>
        <end position="98"/>
    </location>
</feature>
<feature type="compositionally biased region" description="Basic and acidic residues" evidence="1">
    <location>
        <begin position="423"/>
        <end position="433"/>
    </location>
</feature>
<dbReference type="EMBL" id="CAJNNW010026886">
    <property type="protein sequence ID" value="CAE8688388.1"/>
    <property type="molecule type" value="Genomic_DNA"/>
</dbReference>
<protein>
    <submittedName>
        <fullName evidence="3">Uncharacterized protein</fullName>
    </submittedName>
</protein>
<evidence type="ECO:0000256" key="1">
    <source>
        <dbReference type="SAM" id="MobiDB-lite"/>
    </source>
</evidence>
<keyword evidence="2" id="KW-0472">Membrane</keyword>
<feature type="region of interest" description="Disordered" evidence="1">
    <location>
        <begin position="164"/>
        <end position="188"/>
    </location>
</feature>
<comment type="caution">
    <text evidence="3">The sequence shown here is derived from an EMBL/GenBank/DDBJ whole genome shotgun (WGS) entry which is preliminary data.</text>
</comment>
<proteinExistence type="predicted"/>
<feature type="transmembrane region" description="Helical" evidence="2">
    <location>
        <begin position="48"/>
        <end position="65"/>
    </location>
</feature>
<feature type="region of interest" description="Disordered" evidence="1">
    <location>
        <begin position="324"/>
        <end position="343"/>
    </location>
</feature>
<keyword evidence="2" id="KW-0812">Transmembrane</keyword>
<evidence type="ECO:0000313" key="3">
    <source>
        <dbReference type="EMBL" id="CAE8688388.1"/>
    </source>
</evidence>
<feature type="region of interest" description="Disordered" evidence="1">
    <location>
        <begin position="358"/>
        <end position="435"/>
    </location>
</feature>
<keyword evidence="2" id="KW-1133">Transmembrane helix</keyword>
<accession>A0A813JSE5</accession>
<organism evidence="3 4">
    <name type="scientific">Polarella glacialis</name>
    <name type="common">Dinoflagellate</name>
    <dbReference type="NCBI Taxonomy" id="89957"/>
    <lineage>
        <taxon>Eukaryota</taxon>
        <taxon>Sar</taxon>
        <taxon>Alveolata</taxon>
        <taxon>Dinophyceae</taxon>
        <taxon>Suessiales</taxon>
        <taxon>Suessiaceae</taxon>
        <taxon>Polarella</taxon>
    </lineage>
</organism>
<dbReference type="Proteomes" id="UP000626109">
    <property type="component" value="Unassembled WGS sequence"/>
</dbReference>
<name>A0A813JSE5_POLGL</name>
<feature type="compositionally biased region" description="Basic and acidic residues" evidence="1">
    <location>
        <begin position="171"/>
        <end position="188"/>
    </location>
</feature>
<reference evidence="3" key="1">
    <citation type="submission" date="2021-02" db="EMBL/GenBank/DDBJ databases">
        <authorList>
            <person name="Dougan E. K."/>
            <person name="Rhodes N."/>
            <person name="Thang M."/>
            <person name="Chan C."/>
        </authorList>
    </citation>
    <scope>NUCLEOTIDE SEQUENCE</scope>
</reference>
<feature type="transmembrane region" description="Helical" evidence="2">
    <location>
        <begin position="113"/>
        <end position="142"/>
    </location>
</feature>
<sequence length="486" mass="51904">VSTRVVAAACFVVPLVMAIPYGSALFAHSQLLRQVLLRPLLPLLRVYHANRFSNMIAIVGMYWLARNRSTSPFLRAVGFQASTLMMMQFPANFLLQFFASTPGPIANLARGSIFAYFMYCVFMGILGVLTGTASALAFIVYLGHPTKRRADSFISSTKLCSAEEEEAEEADPSRPPEPRPRVKEGHRMDLPWASQSEQRTKLWQLIDAAQEEAQAALGRRSSELLADLTQAQAGARTVAGKLQDVECEEAQRARKLEEARRSAAAFAKEAQAFAAAHKSLEAELKVQRDATAAWQACATGLVSEQKGLSEEAARAASDCREALGWGSVGGPESRPVPGAAGRAALQDWSSAPLLTARTSQGSGTHLCPPGGPSSSDPREGPGPECPDWQPDVPPDAPGGVWDSRGERSSSELLNSSFGGPERPAPDWHLRQEGPHQASVDFALAAARHAASELDLAVTEGGESEGSATSPTFSPLAMSALAFLAPL</sequence>
<evidence type="ECO:0000313" key="4">
    <source>
        <dbReference type="Proteomes" id="UP000626109"/>
    </source>
</evidence>
<dbReference type="AlphaFoldDB" id="A0A813JSE5"/>
<feature type="non-terminal residue" evidence="3">
    <location>
        <position position="486"/>
    </location>
</feature>
<evidence type="ECO:0000256" key="2">
    <source>
        <dbReference type="SAM" id="Phobius"/>
    </source>
</evidence>